<reference evidence="1 2" key="1">
    <citation type="submission" date="2022-06" db="EMBL/GenBank/DDBJ databases">
        <title>Haloarcula sp. a new haloarchaeum isolate from saline soil.</title>
        <authorList>
            <person name="Strakova D."/>
            <person name="Galisteo C."/>
            <person name="Sanchez-Porro C."/>
            <person name="Ventosa A."/>
        </authorList>
    </citation>
    <scope>NUCLEOTIDE SEQUENCE [LARGE SCALE GENOMIC DNA]</scope>
    <source>
        <strain evidence="1 2">JCM 15760</strain>
    </source>
</reference>
<evidence type="ECO:0000313" key="1">
    <source>
        <dbReference type="EMBL" id="MDS0254706.1"/>
    </source>
</evidence>
<dbReference type="EMBL" id="JAMQCP010000002">
    <property type="protein sequence ID" value="MDS0254706.1"/>
    <property type="molecule type" value="Genomic_DNA"/>
</dbReference>
<dbReference type="Proteomes" id="UP001248536">
    <property type="component" value="Unassembled WGS sequence"/>
</dbReference>
<gene>
    <name evidence="1" type="ORF">NC662_13385</name>
</gene>
<sequence>MGLSHPDISKKIDATDTPDVASVMLTSTYTLDESVASSRLLDLIFEKLQNCEIVNRRVSKVEFEFYRRNYEFDGEFSVNQIGANDHAEDIEPVEQRQSDRIRLKIESENIRPDGEVRNLSMLLSIKSEFDAKFESLWDNKGELSLTCRFDDVISDEVVRVRKDSYRLEIFRSNFRVGNISPHKIEKAIEDFRGVIGDRDCSQFS</sequence>
<comment type="caution">
    <text evidence="1">The sequence shown here is derived from an EMBL/GenBank/DDBJ whole genome shotgun (WGS) entry which is preliminary data.</text>
</comment>
<organism evidence="1 2">
    <name type="scientific">Haloarcula argentinensis</name>
    <dbReference type="NCBI Taxonomy" id="43776"/>
    <lineage>
        <taxon>Archaea</taxon>
        <taxon>Methanobacteriati</taxon>
        <taxon>Methanobacteriota</taxon>
        <taxon>Stenosarchaea group</taxon>
        <taxon>Halobacteria</taxon>
        <taxon>Halobacteriales</taxon>
        <taxon>Haloarculaceae</taxon>
        <taxon>Haloarcula</taxon>
    </lineage>
</organism>
<proteinExistence type="predicted"/>
<evidence type="ECO:0000313" key="2">
    <source>
        <dbReference type="Proteomes" id="UP001248536"/>
    </source>
</evidence>
<name>A0ABU2F3I8_HALAR</name>
<dbReference type="RefSeq" id="WP_152423045.1">
    <property type="nucleotide sequence ID" value="NZ_BAABDY010000004.1"/>
</dbReference>
<accession>A0ABU2F3I8</accession>
<protein>
    <submittedName>
        <fullName evidence="1">Uncharacterized protein</fullName>
    </submittedName>
</protein>
<keyword evidence="2" id="KW-1185">Reference proteome</keyword>